<feature type="region of interest" description="Disordered" evidence="1">
    <location>
        <begin position="1"/>
        <end position="70"/>
    </location>
</feature>
<gene>
    <name evidence="2" type="ORF">S12H4_13845</name>
</gene>
<reference evidence="2" key="1">
    <citation type="journal article" date="2014" name="Front. Microbiol.">
        <title>High frequency of phylogenetically diverse reductive dehalogenase-homologous genes in deep subseafloor sedimentary metagenomes.</title>
        <authorList>
            <person name="Kawai M."/>
            <person name="Futagami T."/>
            <person name="Toyoda A."/>
            <person name="Takaki Y."/>
            <person name="Nishi S."/>
            <person name="Hori S."/>
            <person name="Arai W."/>
            <person name="Tsubouchi T."/>
            <person name="Morono Y."/>
            <person name="Uchiyama I."/>
            <person name="Ito T."/>
            <person name="Fujiyama A."/>
            <person name="Inagaki F."/>
            <person name="Takami H."/>
        </authorList>
    </citation>
    <scope>NUCLEOTIDE SEQUENCE</scope>
    <source>
        <strain evidence="2">Expedition CK06-06</strain>
    </source>
</reference>
<feature type="non-terminal residue" evidence="2">
    <location>
        <position position="70"/>
    </location>
</feature>
<organism evidence="2">
    <name type="scientific">marine sediment metagenome</name>
    <dbReference type="NCBI Taxonomy" id="412755"/>
    <lineage>
        <taxon>unclassified sequences</taxon>
        <taxon>metagenomes</taxon>
        <taxon>ecological metagenomes</taxon>
    </lineage>
</organism>
<accession>X1SFY0</accession>
<protein>
    <submittedName>
        <fullName evidence="2">Uncharacterized protein</fullName>
    </submittedName>
</protein>
<evidence type="ECO:0000313" key="2">
    <source>
        <dbReference type="EMBL" id="GAI78026.1"/>
    </source>
</evidence>
<sequence length="70" mass="7289">MTVKTEKGRPIRTGSLNIAPEGSGGKNATPVKLVPLGEAPAGTKIKTLSVPPKTENLPENVPPPRPENIP</sequence>
<dbReference type="AlphaFoldDB" id="X1SFY0"/>
<comment type="caution">
    <text evidence="2">The sequence shown here is derived from an EMBL/GenBank/DDBJ whole genome shotgun (WGS) entry which is preliminary data.</text>
</comment>
<feature type="compositionally biased region" description="Pro residues" evidence="1">
    <location>
        <begin position="60"/>
        <end position="70"/>
    </location>
</feature>
<dbReference type="EMBL" id="BARW01006587">
    <property type="protein sequence ID" value="GAI78026.1"/>
    <property type="molecule type" value="Genomic_DNA"/>
</dbReference>
<name>X1SFY0_9ZZZZ</name>
<evidence type="ECO:0000256" key="1">
    <source>
        <dbReference type="SAM" id="MobiDB-lite"/>
    </source>
</evidence>
<proteinExistence type="predicted"/>